<keyword evidence="7" id="KW-0732">Signal</keyword>
<reference evidence="16 17" key="2">
    <citation type="journal article" date="2018" name="Plant J.">
        <title>The Physcomitrella patens chromosome-scale assembly reveals moss genome structure and evolution.</title>
        <authorList>
            <person name="Lang D."/>
            <person name="Ullrich K.K."/>
            <person name="Murat F."/>
            <person name="Fuchs J."/>
            <person name="Jenkins J."/>
            <person name="Haas F.B."/>
            <person name="Piednoel M."/>
            <person name="Gundlach H."/>
            <person name="Van Bel M."/>
            <person name="Meyberg R."/>
            <person name="Vives C."/>
            <person name="Morata J."/>
            <person name="Symeonidi A."/>
            <person name="Hiss M."/>
            <person name="Muchero W."/>
            <person name="Kamisugi Y."/>
            <person name="Saleh O."/>
            <person name="Blanc G."/>
            <person name="Decker E.L."/>
            <person name="van Gessel N."/>
            <person name="Grimwood J."/>
            <person name="Hayes R.D."/>
            <person name="Graham S.W."/>
            <person name="Gunter L.E."/>
            <person name="McDaniel S.F."/>
            <person name="Hoernstein S.N.W."/>
            <person name="Larsson A."/>
            <person name="Li F.W."/>
            <person name="Perroud P.F."/>
            <person name="Phillips J."/>
            <person name="Ranjan P."/>
            <person name="Rokshar D.S."/>
            <person name="Rothfels C.J."/>
            <person name="Schneider L."/>
            <person name="Shu S."/>
            <person name="Stevenson D.W."/>
            <person name="Thummler F."/>
            <person name="Tillich M."/>
            <person name="Villarreal Aguilar J.C."/>
            <person name="Widiez T."/>
            <person name="Wong G.K."/>
            <person name="Wymore A."/>
            <person name="Zhang Y."/>
            <person name="Zimmer A.D."/>
            <person name="Quatrano R.S."/>
            <person name="Mayer K.F.X."/>
            <person name="Goodstein D."/>
            <person name="Casacuberta J.M."/>
            <person name="Vandepoele K."/>
            <person name="Reski R."/>
            <person name="Cuming A.C."/>
            <person name="Tuskan G.A."/>
            <person name="Maumus F."/>
            <person name="Salse J."/>
            <person name="Schmutz J."/>
            <person name="Rensing S.A."/>
        </authorList>
    </citation>
    <scope>NUCLEOTIDE SEQUENCE [LARGE SCALE GENOMIC DNA]</scope>
    <source>
        <strain evidence="16 17">cv. Gransden 2004</strain>
    </source>
</reference>
<evidence type="ECO:0000256" key="12">
    <source>
        <dbReference type="ARBA" id="ARBA00023136"/>
    </source>
</evidence>
<evidence type="ECO:0000256" key="6">
    <source>
        <dbReference type="ARBA" id="ARBA00022630"/>
    </source>
</evidence>
<accession>A0A7I4DQV2</accession>
<protein>
    <submittedName>
        <fullName evidence="16">Uncharacterized protein</fullName>
    </submittedName>
</protein>
<dbReference type="InterPro" id="IPR007266">
    <property type="entry name" value="Ero1"/>
</dbReference>
<organism evidence="16 17">
    <name type="scientific">Physcomitrium patens</name>
    <name type="common">Spreading-leaved earth moss</name>
    <name type="synonym">Physcomitrella patens</name>
    <dbReference type="NCBI Taxonomy" id="3218"/>
    <lineage>
        <taxon>Eukaryota</taxon>
        <taxon>Viridiplantae</taxon>
        <taxon>Streptophyta</taxon>
        <taxon>Embryophyta</taxon>
        <taxon>Bryophyta</taxon>
        <taxon>Bryophytina</taxon>
        <taxon>Bryopsida</taxon>
        <taxon>Funariidae</taxon>
        <taxon>Funariales</taxon>
        <taxon>Funariaceae</taxon>
        <taxon>Physcomitrium</taxon>
    </lineage>
</organism>
<keyword evidence="14" id="KW-0325">Glycoprotein</keyword>
<dbReference type="GO" id="GO:0005789">
    <property type="term" value="C:endoplasmic reticulum membrane"/>
    <property type="evidence" value="ECO:0007669"/>
    <property type="project" value="UniProtKB-SubCell"/>
</dbReference>
<comment type="subunit">
    <text evidence="4">May function both as a monomer and a homodimer.</text>
</comment>
<evidence type="ECO:0000256" key="1">
    <source>
        <dbReference type="ARBA" id="ARBA00001974"/>
    </source>
</evidence>
<dbReference type="InterPro" id="IPR037192">
    <property type="entry name" value="ERO1-like_sf"/>
</dbReference>
<comment type="similarity">
    <text evidence="3">Belongs to the EROs family.</text>
</comment>
<evidence type="ECO:0000313" key="17">
    <source>
        <dbReference type="Proteomes" id="UP000006727"/>
    </source>
</evidence>
<evidence type="ECO:0000256" key="2">
    <source>
        <dbReference type="ARBA" id="ARBA00004367"/>
    </source>
</evidence>
<name>A0A7I4DQV2_PHYPA</name>
<gene>
    <name evidence="16" type="primary">LOC112281937</name>
</gene>
<keyword evidence="5" id="KW-0813">Transport</keyword>
<evidence type="ECO:0000313" key="16">
    <source>
        <dbReference type="EnsemblPlants" id="Pp3c4_25600V3.6"/>
    </source>
</evidence>
<dbReference type="GO" id="GO:0015035">
    <property type="term" value="F:protein-disulfide reductase activity"/>
    <property type="evidence" value="ECO:0007669"/>
    <property type="project" value="InterPro"/>
</dbReference>
<proteinExistence type="inferred from homology"/>
<evidence type="ECO:0000256" key="15">
    <source>
        <dbReference type="ARBA" id="ARBA00023284"/>
    </source>
</evidence>
<evidence type="ECO:0000256" key="4">
    <source>
        <dbReference type="ARBA" id="ARBA00011802"/>
    </source>
</evidence>
<evidence type="ECO:0000256" key="13">
    <source>
        <dbReference type="ARBA" id="ARBA00023157"/>
    </source>
</evidence>
<evidence type="ECO:0000256" key="9">
    <source>
        <dbReference type="ARBA" id="ARBA00022827"/>
    </source>
</evidence>
<keyword evidence="11" id="KW-0560">Oxidoreductase</keyword>
<dbReference type="Proteomes" id="UP000006727">
    <property type="component" value="Chromosome 4"/>
</dbReference>
<reference evidence="16" key="3">
    <citation type="submission" date="2020-12" db="UniProtKB">
        <authorList>
            <consortium name="EnsemblPlants"/>
        </authorList>
    </citation>
    <scope>IDENTIFICATION</scope>
</reference>
<dbReference type="SUPFAM" id="SSF110019">
    <property type="entry name" value="ERO1-like"/>
    <property type="match status" value="1"/>
</dbReference>
<dbReference type="Gramene" id="Pp3c4_25600V3.6">
    <property type="protein sequence ID" value="Pp3c4_25600V3.6"/>
    <property type="gene ID" value="Pp3c4_25600"/>
</dbReference>
<keyword evidence="6" id="KW-0285">Flavoprotein</keyword>
<keyword evidence="15" id="KW-0676">Redox-active center</keyword>
<keyword evidence="10" id="KW-0249">Electron transport</keyword>
<dbReference type="EnsemblPlants" id="Pp3c4_25600V3.6">
    <property type="protein sequence ID" value="Pp3c4_25600V3.6"/>
    <property type="gene ID" value="Pp3c4_25600"/>
</dbReference>
<evidence type="ECO:0000256" key="5">
    <source>
        <dbReference type="ARBA" id="ARBA00022448"/>
    </source>
</evidence>
<dbReference type="PANTHER" id="PTHR12613:SF0">
    <property type="entry name" value="ERO1-LIKE PROTEIN"/>
    <property type="match status" value="1"/>
</dbReference>
<evidence type="ECO:0000256" key="8">
    <source>
        <dbReference type="ARBA" id="ARBA00022824"/>
    </source>
</evidence>
<evidence type="ECO:0000256" key="3">
    <source>
        <dbReference type="ARBA" id="ARBA00008277"/>
    </source>
</evidence>
<dbReference type="GO" id="GO:0034975">
    <property type="term" value="P:protein folding in endoplasmic reticulum"/>
    <property type="evidence" value="ECO:0007669"/>
    <property type="project" value="InterPro"/>
</dbReference>
<dbReference type="AlphaFoldDB" id="A0A7I4DQV2"/>
<dbReference type="GO" id="GO:0071949">
    <property type="term" value="F:FAD binding"/>
    <property type="evidence" value="ECO:0007669"/>
    <property type="project" value="InterPro"/>
</dbReference>
<dbReference type="EMBL" id="ABEU02000004">
    <property type="status" value="NOT_ANNOTATED_CDS"/>
    <property type="molecule type" value="Genomic_DNA"/>
</dbReference>
<evidence type="ECO:0000256" key="14">
    <source>
        <dbReference type="ARBA" id="ARBA00023180"/>
    </source>
</evidence>
<keyword evidence="17" id="KW-1185">Reference proteome</keyword>
<evidence type="ECO:0000256" key="7">
    <source>
        <dbReference type="ARBA" id="ARBA00022729"/>
    </source>
</evidence>
<keyword evidence="9" id="KW-0274">FAD</keyword>
<comment type="subcellular location">
    <subcellularLocation>
        <location evidence="2">Endoplasmic reticulum membrane</location>
        <topology evidence="2">Peripheral membrane protein</topology>
        <orientation evidence="2">Lumenal side</orientation>
    </subcellularLocation>
</comment>
<dbReference type="GO" id="GO:0016972">
    <property type="term" value="F:thiol oxidase activity"/>
    <property type="evidence" value="ECO:0007669"/>
    <property type="project" value="InterPro"/>
</dbReference>
<evidence type="ECO:0000256" key="10">
    <source>
        <dbReference type="ARBA" id="ARBA00022982"/>
    </source>
</evidence>
<evidence type="ECO:0000256" key="11">
    <source>
        <dbReference type="ARBA" id="ARBA00023002"/>
    </source>
</evidence>
<keyword evidence="13" id="KW-1015">Disulfide bond</keyword>
<comment type="cofactor">
    <cofactor evidence="1">
        <name>FAD</name>
        <dbReference type="ChEBI" id="CHEBI:57692"/>
    </cofactor>
</comment>
<dbReference type="Pfam" id="PF04137">
    <property type="entry name" value="ERO1"/>
    <property type="match status" value="1"/>
</dbReference>
<sequence length="198" mass="22395">MRVPAPSLSSFPRRKSCRLSSFPLTWTRAPLCVWVEMDNPWTINDETKNGVLTYVNLLLNPEKLISGRRTSISTHIAADYLMDESTNLWGRNTSLMHDRVLRHPEHLLKAEKYLSEAKYSTSNDAKDHHTHKLMVALVGSERLPIACPISFDEAKMWRGPDADDLKQQLQKNFRNIIALTDCVDCEKAGSGASSKSQV</sequence>
<dbReference type="PANTHER" id="PTHR12613">
    <property type="entry name" value="ERO1-RELATED"/>
    <property type="match status" value="1"/>
</dbReference>
<keyword evidence="8" id="KW-0256">Endoplasmic reticulum</keyword>
<keyword evidence="12" id="KW-0472">Membrane</keyword>
<reference evidence="16 17" key="1">
    <citation type="journal article" date="2008" name="Science">
        <title>The Physcomitrella genome reveals evolutionary insights into the conquest of land by plants.</title>
        <authorList>
            <person name="Rensing S."/>
            <person name="Lang D."/>
            <person name="Zimmer A."/>
            <person name="Terry A."/>
            <person name="Salamov A."/>
            <person name="Shapiro H."/>
            <person name="Nishiyama T."/>
            <person name="Perroud P.-F."/>
            <person name="Lindquist E."/>
            <person name="Kamisugi Y."/>
            <person name="Tanahashi T."/>
            <person name="Sakakibara K."/>
            <person name="Fujita T."/>
            <person name="Oishi K."/>
            <person name="Shin-I T."/>
            <person name="Kuroki Y."/>
            <person name="Toyoda A."/>
            <person name="Suzuki Y."/>
            <person name="Hashimoto A."/>
            <person name="Yamaguchi K."/>
            <person name="Sugano A."/>
            <person name="Kohara Y."/>
            <person name="Fujiyama A."/>
            <person name="Anterola A."/>
            <person name="Aoki S."/>
            <person name="Ashton N."/>
            <person name="Barbazuk W.B."/>
            <person name="Barker E."/>
            <person name="Bennetzen J."/>
            <person name="Bezanilla M."/>
            <person name="Blankenship R."/>
            <person name="Cho S.H."/>
            <person name="Dutcher S."/>
            <person name="Estelle M."/>
            <person name="Fawcett J.A."/>
            <person name="Gundlach H."/>
            <person name="Hanada K."/>
            <person name="Heyl A."/>
            <person name="Hicks K.A."/>
            <person name="Hugh J."/>
            <person name="Lohr M."/>
            <person name="Mayer K."/>
            <person name="Melkozernov A."/>
            <person name="Murata T."/>
            <person name="Nelson D."/>
            <person name="Pils B."/>
            <person name="Prigge M."/>
            <person name="Reiss B."/>
            <person name="Renner T."/>
            <person name="Rombauts S."/>
            <person name="Rushton P."/>
            <person name="Sanderfoot A."/>
            <person name="Schween G."/>
            <person name="Shiu S.-H."/>
            <person name="Stueber K."/>
            <person name="Theodoulou F.L."/>
            <person name="Tu H."/>
            <person name="Van de Peer Y."/>
            <person name="Verrier P.J."/>
            <person name="Waters E."/>
            <person name="Wood A."/>
            <person name="Yang L."/>
            <person name="Cove D."/>
            <person name="Cuming A."/>
            <person name="Hasebe M."/>
            <person name="Lucas S."/>
            <person name="Mishler D.B."/>
            <person name="Reski R."/>
            <person name="Grigoriev I."/>
            <person name="Quatrano R.S."/>
            <person name="Boore J.L."/>
        </authorList>
    </citation>
    <scope>NUCLEOTIDE SEQUENCE [LARGE SCALE GENOMIC DNA]</scope>
    <source>
        <strain evidence="16 17">cv. Gransden 2004</strain>
    </source>
</reference>